<accession>A0A6A3JTK1</accession>
<dbReference type="AlphaFoldDB" id="A0A6A3JTK1"/>
<feature type="region of interest" description="Disordered" evidence="1">
    <location>
        <begin position="242"/>
        <end position="262"/>
    </location>
</feature>
<feature type="domain" description="MULE transposase" evidence="2">
    <location>
        <begin position="11"/>
        <end position="76"/>
    </location>
</feature>
<feature type="compositionally biased region" description="Acidic residues" evidence="1">
    <location>
        <begin position="242"/>
        <end position="253"/>
    </location>
</feature>
<dbReference type="Proteomes" id="UP000429607">
    <property type="component" value="Unassembled WGS sequence"/>
</dbReference>
<evidence type="ECO:0000313" key="3">
    <source>
        <dbReference type="EMBL" id="KAE8996627.1"/>
    </source>
</evidence>
<protein>
    <recommendedName>
        <fullName evidence="2">MULE transposase domain-containing protein</fullName>
    </recommendedName>
</protein>
<proteinExistence type="predicted"/>
<gene>
    <name evidence="3" type="ORF">PR001_g19801</name>
</gene>
<dbReference type="EMBL" id="QXFV01001882">
    <property type="protein sequence ID" value="KAE8996627.1"/>
    <property type="molecule type" value="Genomic_DNA"/>
</dbReference>
<name>A0A6A3JTK1_9STRA</name>
<dbReference type="Pfam" id="PF10551">
    <property type="entry name" value="MULE"/>
    <property type="match status" value="1"/>
</dbReference>
<evidence type="ECO:0000313" key="4">
    <source>
        <dbReference type="Proteomes" id="UP000429607"/>
    </source>
</evidence>
<evidence type="ECO:0000256" key="1">
    <source>
        <dbReference type="SAM" id="MobiDB-lite"/>
    </source>
</evidence>
<comment type="caution">
    <text evidence="3">The sequence shown here is derived from an EMBL/GenBank/DDBJ whole genome shotgun (WGS) entry which is preliminary data.</text>
</comment>
<sequence length="262" mass="30236">MVYDAISNLCIPSCYALTTGKTTKVYDYVMYHTSAAVDFTMDPAYISCDFEQAIISAVKHQFPRSKVIGCFFHFKQALQRKMLKEGISEKFPYPDFVIAMQDGAIDELTTVRPSEIIRSGIRDVKTTIMEECQDQNIPYSTEKWSKFWKYFVRTWIKKYKPEDWNVYGVQDIANRTNNPLEQYNRTLNRPMGEPHPGIGKFVVVLEAEAQWYVDSLADVANRRFRTPRRVRPILSSNVIEAAEDSPCEDEEVTSDSSLSPEY</sequence>
<evidence type="ECO:0000259" key="2">
    <source>
        <dbReference type="Pfam" id="PF10551"/>
    </source>
</evidence>
<organism evidence="3 4">
    <name type="scientific">Phytophthora rubi</name>
    <dbReference type="NCBI Taxonomy" id="129364"/>
    <lineage>
        <taxon>Eukaryota</taxon>
        <taxon>Sar</taxon>
        <taxon>Stramenopiles</taxon>
        <taxon>Oomycota</taxon>
        <taxon>Peronosporomycetes</taxon>
        <taxon>Peronosporales</taxon>
        <taxon>Peronosporaceae</taxon>
        <taxon>Phytophthora</taxon>
    </lineage>
</organism>
<reference evidence="3 4" key="1">
    <citation type="submission" date="2018-09" db="EMBL/GenBank/DDBJ databases">
        <title>Genomic investigation of the strawberry pathogen Phytophthora fragariae indicates pathogenicity is determined by transcriptional variation in three key races.</title>
        <authorList>
            <person name="Adams T.M."/>
            <person name="Armitage A.D."/>
            <person name="Sobczyk M.K."/>
            <person name="Bates H.J."/>
            <person name="Dunwell J.M."/>
            <person name="Nellist C.F."/>
            <person name="Harrison R.J."/>
        </authorList>
    </citation>
    <scope>NUCLEOTIDE SEQUENCE [LARGE SCALE GENOMIC DNA]</scope>
    <source>
        <strain evidence="3 4">SCRP249</strain>
    </source>
</reference>
<dbReference type="InterPro" id="IPR018289">
    <property type="entry name" value="MULE_transposase_dom"/>
</dbReference>